<proteinExistence type="predicted"/>
<evidence type="ECO:0000313" key="2">
    <source>
        <dbReference type="Proteomes" id="UP001549097"/>
    </source>
</evidence>
<sequence length="203" mass="24576">MTHDEELQRKYNYPLSLVKQLITEFNPDVICGEVHPLSWELYLNERDPGGILGETQNEYPRLIFPLCEEKGIEFVPVNWFEEDVFEEGPFDRYDSEVKRRLENELHRWNEKQLLLWNKANIPFNSFEYDAVTKEMYAWLHTINPDVQNIEWNARHFIMTARVKQSIRKHKGKRILCIHGADHNYWYYESLMREKDVQVIYPLR</sequence>
<dbReference type="RefSeq" id="WP_198767516.1">
    <property type="nucleotide sequence ID" value="NZ_JAEACF010000001.1"/>
</dbReference>
<keyword evidence="2" id="KW-1185">Reference proteome</keyword>
<comment type="caution">
    <text evidence="1">The sequence shown here is derived from an EMBL/GenBank/DDBJ whole genome shotgun (WGS) entry which is preliminary data.</text>
</comment>
<protein>
    <recommendedName>
        <fullName evidence="3">Haem-binding uptake, Tiki superfamily, ChaN</fullName>
    </recommendedName>
</protein>
<dbReference type="EMBL" id="JBEPMP010000001">
    <property type="protein sequence ID" value="MET3728156.1"/>
    <property type="molecule type" value="Genomic_DNA"/>
</dbReference>
<evidence type="ECO:0000313" key="1">
    <source>
        <dbReference type="EMBL" id="MET3728156.1"/>
    </source>
</evidence>
<accession>A0ABV2LHT5</accession>
<gene>
    <name evidence="1" type="ORF">ABID52_001737</name>
</gene>
<reference evidence="1 2" key="1">
    <citation type="submission" date="2024-06" db="EMBL/GenBank/DDBJ databases">
        <title>Genomic Encyclopedia of Type Strains, Phase IV (KMG-IV): sequencing the most valuable type-strain genomes for metagenomic binning, comparative biology and taxonomic classification.</title>
        <authorList>
            <person name="Goeker M."/>
        </authorList>
    </citation>
    <scope>NUCLEOTIDE SEQUENCE [LARGE SCALE GENOMIC DNA]</scope>
    <source>
        <strain evidence="1 2">DSM 100124</strain>
    </source>
</reference>
<dbReference type="Proteomes" id="UP001549097">
    <property type="component" value="Unassembled WGS sequence"/>
</dbReference>
<name>A0ABV2LHT5_9BACL</name>
<evidence type="ECO:0008006" key="3">
    <source>
        <dbReference type="Google" id="ProtNLM"/>
    </source>
</evidence>
<organism evidence="1 2">
    <name type="scientific">Fictibacillus halophilus</name>
    <dbReference type="NCBI Taxonomy" id="1610490"/>
    <lineage>
        <taxon>Bacteria</taxon>
        <taxon>Bacillati</taxon>
        <taxon>Bacillota</taxon>
        <taxon>Bacilli</taxon>
        <taxon>Bacillales</taxon>
        <taxon>Fictibacillaceae</taxon>
        <taxon>Fictibacillus</taxon>
    </lineage>
</organism>